<accession>A0ABD5VMF1</accession>
<comment type="caution">
    <text evidence="1">The sequence shown here is derived from an EMBL/GenBank/DDBJ whole genome shotgun (WGS) entry which is preliminary data.</text>
</comment>
<proteinExistence type="predicted"/>
<dbReference type="AlphaFoldDB" id="A0ABD5VMF1"/>
<organism evidence="1 2">
    <name type="scientific">Halorubellus litoreus</name>
    <dbReference type="NCBI Taxonomy" id="755308"/>
    <lineage>
        <taxon>Archaea</taxon>
        <taxon>Methanobacteriati</taxon>
        <taxon>Methanobacteriota</taxon>
        <taxon>Stenosarchaea group</taxon>
        <taxon>Halobacteria</taxon>
        <taxon>Halobacteriales</taxon>
        <taxon>Halorubellaceae</taxon>
        <taxon>Halorubellus</taxon>
    </lineage>
</organism>
<gene>
    <name evidence="1" type="ORF">ACFQGB_20235</name>
</gene>
<dbReference type="Proteomes" id="UP001596395">
    <property type="component" value="Unassembled WGS sequence"/>
</dbReference>
<protein>
    <submittedName>
        <fullName evidence="1">Uncharacterized protein</fullName>
    </submittedName>
</protein>
<sequence length="372" mass="41635">MSLLPVDTDALKDICRDVAMSNYGFLYVTDKKGELQSAYESADTGTLNASDLSGSDMRDALREVANDEFSDLERIRDGVYYVDTFSVGSSDAITNELTSTFSHNVVITSETLRSRFDLAMDDVEFFVSELTERDLVQRITAGERDYYTIGPRLKEHAENVGFDSQLERKAANGKISHSDLEDIISIAATKDIIRYLEQEGYVIDLDGEYLVESALGEFGQHAAHRIEGSVEERFEESKYLLPTAEFPGVIRSEIEEQFDVLSYAHRVQDDIVEETRDAVMTRLGLETEDDMVVMREEFDAFVDQEARRILGDVKAEADVLPASPPEFEEAAEEHVEVVQVSNTARVNEHVRESIADEFAGVVAEEEFGGVDA</sequence>
<name>A0ABD5VMF1_9EURY</name>
<dbReference type="RefSeq" id="WP_336352133.1">
    <property type="nucleotide sequence ID" value="NZ_JAZAQL010000005.1"/>
</dbReference>
<dbReference type="EMBL" id="JBHSXN010000005">
    <property type="protein sequence ID" value="MFC6955197.1"/>
    <property type="molecule type" value="Genomic_DNA"/>
</dbReference>
<evidence type="ECO:0000313" key="1">
    <source>
        <dbReference type="EMBL" id="MFC6955197.1"/>
    </source>
</evidence>
<keyword evidence="2" id="KW-1185">Reference proteome</keyword>
<evidence type="ECO:0000313" key="2">
    <source>
        <dbReference type="Proteomes" id="UP001596395"/>
    </source>
</evidence>
<reference evidence="1 2" key="1">
    <citation type="journal article" date="2019" name="Int. J. Syst. Evol. Microbiol.">
        <title>The Global Catalogue of Microorganisms (GCM) 10K type strain sequencing project: providing services to taxonomists for standard genome sequencing and annotation.</title>
        <authorList>
            <consortium name="The Broad Institute Genomics Platform"/>
            <consortium name="The Broad Institute Genome Sequencing Center for Infectious Disease"/>
            <person name="Wu L."/>
            <person name="Ma J."/>
        </authorList>
    </citation>
    <scope>NUCLEOTIDE SEQUENCE [LARGE SCALE GENOMIC DNA]</scope>
    <source>
        <strain evidence="1 2">GX26</strain>
    </source>
</reference>